<sequence>MQHVQRGFCVDQQGVEIVLDTGDGHVAGHGCQYDSAKNAANKKKHKVSLADAEAVFYDGMALEREDNDHEETRWVIMGRDATGRVLVVAYTYREPDFVRLISARVASKNELHQYLGG</sequence>
<dbReference type="InterPro" id="IPR038573">
    <property type="entry name" value="BrnT_sf"/>
</dbReference>
<dbReference type="Proteomes" id="UP000659438">
    <property type="component" value="Unassembled WGS sequence"/>
</dbReference>
<dbReference type="InterPro" id="IPR007460">
    <property type="entry name" value="BrnT_toxin"/>
</dbReference>
<accession>A0A923JQ86</accession>
<protein>
    <submittedName>
        <fullName evidence="1">BrnT family toxin</fullName>
    </submittedName>
</protein>
<organism evidence="1">
    <name type="scientific">Pseudomonas marvdashtae</name>
    <dbReference type="NCBI Taxonomy" id="2745500"/>
    <lineage>
        <taxon>Bacteria</taxon>
        <taxon>Pseudomonadati</taxon>
        <taxon>Pseudomonadota</taxon>
        <taxon>Gammaproteobacteria</taxon>
        <taxon>Pseudomonadales</taxon>
        <taxon>Pseudomonadaceae</taxon>
        <taxon>Pseudomonas</taxon>
    </lineage>
</organism>
<dbReference type="EMBL" id="JABWQX020000001">
    <property type="protein sequence ID" value="MBV4552794.1"/>
    <property type="molecule type" value="Genomic_DNA"/>
</dbReference>
<reference evidence="1" key="2">
    <citation type="submission" date="2020-07" db="EMBL/GenBank/DDBJ databases">
        <authorList>
            <person name="Lood C."/>
            <person name="Girard L."/>
        </authorList>
    </citation>
    <scope>NUCLEOTIDE SEQUENCE</scope>
    <source>
        <strain evidence="1">SWRI102</strain>
    </source>
</reference>
<reference evidence="2" key="3">
    <citation type="submission" date="2021-06" db="EMBL/GenBank/DDBJ databases">
        <title>Updating the genus Pseudomonas: Description of 43 new species and partition of the Pseudomonas putida group.</title>
        <authorList>
            <person name="Girard L."/>
            <person name="Lood C."/>
            <person name="Vandamme P."/>
            <person name="Rokni-Zadeh H."/>
            <person name="Van Noort V."/>
            <person name="Hofte M."/>
            <person name="Lavigne R."/>
            <person name="De Mot R."/>
        </authorList>
    </citation>
    <scope>NUCLEOTIDE SEQUENCE</scope>
    <source>
        <strain evidence="2">SWRI102</strain>
    </source>
</reference>
<reference evidence="1 3" key="1">
    <citation type="journal article" date="2020" name="Microorganisms">
        <title>Reliable Identification of Environmental Pseudomonas Isolates Using the rpoD Gene.</title>
        <authorList>
            <consortium name="The Broad Institute Genome Sequencing Platform"/>
            <person name="Girard L."/>
            <person name="Lood C."/>
            <person name="Rokni-Zadeh H."/>
            <person name="van Noort V."/>
            <person name="Lavigne R."/>
            <person name="De Mot R."/>
        </authorList>
    </citation>
    <scope>NUCLEOTIDE SEQUENCE</scope>
    <source>
        <strain evidence="1 3">SWRI102</strain>
    </source>
</reference>
<dbReference type="AlphaFoldDB" id="A0A923JQ86"/>
<gene>
    <name evidence="2" type="ORF">HU742_016750</name>
    <name evidence="1" type="ORF">HU742_09215</name>
</gene>
<dbReference type="Gene3D" id="3.10.450.530">
    <property type="entry name" value="Ribonuclease toxin, BrnT, of type II toxin-antitoxin system"/>
    <property type="match status" value="1"/>
</dbReference>
<dbReference type="EMBL" id="JABWQX010000002">
    <property type="protein sequence ID" value="MBC3395384.1"/>
    <property type="molecule type" value="Genomic_DNA"/>
</dbReference>
<name>A0A923JQ86_9PSED</name>
<comment type="caution">
    <text evidence="1">The sequence shown here is derived from an EMBL/GenBank/DDBJ whole genome shotgun (WGS) entry which is preliminary data.</text>
</comment>
<evidence type="ECO:0000313" key="3">
    <source>
        <dbReference type="Proteomes" id="UP000659438"/>
    </source>
</evidence>
<proteinExistence type="predicted"/>
<dbReference type="Pfam" id="PF04365">
    <property type="entry name" value="BrnT_toxin"/>
    <property type="match status" value="1"/>
</dbReference>
<keyword evidence="3" id="KW-1185">Reference proteome</keyword>
<evidence type="ECO:0000313" key="1">
    <source>
        <dbReference type="EMBL" id="MBC3395384.1"/>
    </source>
</evidence>
<evidence type="ECO:0000313" key="2">
    <source>
        <dbReference type="EMBL" id="MBV4552794.1"/>
    </source>
</evidence>